<protein>
    <recommendedName>
        <fullName evidence="1">Zinc knuckle CX2CX4HX4C domain-containing protein</fullName>
    </recommendedName>
</protein>
<name>A0AAE0B4Y1_9ROSI</name>
<sequence length="161" mass="18443">MSREVWILRRWCIISVFHNRDPRDECTVMAVGLWSFDNAFIVFEEPEGRGDIQGSIIGDVKEIDGGESGVCMGKFLRVCVAIEVDKPLRRFLRIDVLGDGVEFVMLLKYERLPEFCFRYGLIGHVTRECSEGSADFEKVDDDDLAFGFRLKASSLMKKTNY</sequence>
<reference evidence="2" key="1">
    <citation type="journal article" date="2023" name="Plant J.">
        <title>Genome sequences and population genomics provide insights into the demographic history, inbreeding, and mutation load of two 'living fossil' tree species of Dipteronia.</title>
        <authorList>
            <person name="Feng Y."/>
            <person name="Comes H.P."/>
            <person name="Chen J."/>
            <person name="Zhu S."/>
            <person name="Lu R."/>
            <person name="Zhang X."/>
            <person name="Li P."/>
            <person name="Qiu J."/>
            <person name="Olsen K.M."/>
            <person name="Qiu Y."/>
        </authorList>
    </citation>
    <scope>NUCLEOTIDE SEQUENCE</scope>
    <source>
        <strain evidence="2">NBL</strain>
    </source>
</reference>
<dbReference type="Pfam" id="PF14392">
    <property type="entry name" value="zf-CCHC_4"/>
    <property type="match status" value="1"/>
</dbReference>
<evidence type="ECO:0000259" key="1">
    <source>
        <dbReference type="Pfam" id="PF14392"/>
    </source>
</evidence>
<keyword evidence="3" id="KW-1185">Reference proteome</keyword>
<accession>A0AAE0B4Y1</accession>
<dbReference type="Proteomes" id="UP001281410">
    <property type="component" value="Unassembled WGS sequence"/>
</dbReference>
<dbReference type="PANTHER" id="PTHR31286:SF167">
    <property type="entry name" value="OS09G0268800 PROTEIN"/>
    <property type="match status" value="1"/>
</dbReference>
<dbReference type="InterPro" id="IPR040256">
    <property type="entry name" value="At4g02000-like"/>
</dbReference>
<organism evidence="2 3">
    <name type="scientific">Dipteronia sinensis</name>
    <dbReference type="NCBI Taxonomy" id="43782"/>
    <lineage>
        <taxon>Eukaryota</taxon>
        <taxon>Viridiplantae</taxon>
        <taxon>Streptophyta</taxon>
        <taxon>Embryophyta</taxon>
        <taxon>Tracheophyta</taxon>
        <taxon>Spermatophyta</taxon>
        <taxon>Magnoliopsida</taxon>
        <taxon>eudicotyledons</taxon>
        <taxon>Gunneridae</taxon>
        <taxon>Pentapetalae</taxon>
        <taxon>rosids</taxon>
        <taxon>malvids</taxon>
        <taxon>Sapindales</taxon>
        <taxon>Sapindaceae</taxon>
        <taxon>Hippocastanoideae</taxon>
        <taxon>Acereae</taxon>
        <taxon>Dipteronia</taxon>
    </lineage>
</organism>
<dbReference type="InterPro" id="IPR025836">
    <property type="entry name" value="Zn_knuckle_CX2CX4HX4C"/>
</dbReference>
<evidence type="ECO:0000313" key="3">
    <source>
        <dbReference type="Proteomes" id="UP001281410"/>
    </source>
</evidence>
<evidence type="ECO:0000313" key="2">
    <source>
        <dbReference type="EMBL" id="KAK3229370.1"/>
    </source>
</evidence>
<gene>
    <name evidence="2" type="ORF">Dsin_001251</name>
</gene>
<dbReference type="EMBL" id="JANJYJ010000001">
    <property type="protein sequence ID" value="KAK3229370.1"/>
    <property type="molecule type" value="Genomic_DNA"/>
</dbReference>
<proteinExistence type="predicted"/>
<comment type="caution">
    <text evidence="2">The sequence shown here is derived from an EMBL/GenBank/DDBJ whole genome shotgun (WGS) entry which is preliminary data.</text>
</comment>
<feature type="domain" description="Zinc knuckle CX2CX4HX4C" evidence="1">
    <location>
        <begin position="83"/>
        <end position="130"/>
    </location>
</feature>
<dbReference type="PANTHER" id="PTHR31286">
    <property type="entry name" value="GLYCINE-RICH CELL WALL STRUCTURAL PROTEIN 1.8-LIKE"/>
    <property type="match status" value="1"/>
</dbReference>
<dbReference type="AlphaFoldDB" id="A0AAE0B4Y1"/>